<feature type="binding site" evidence="7">
    <location>
        <position position="53"/>
    </location>
    <ligand>
        <name>substrate</name>
    </ligand>
</feature>
<comment type="caution">
    <text evidence="8">The sequence shown here is derived from an EMBL/GenBank/DDBJ whole genome shotgun (WGS) entry which is preliminary data.</text>
</comment>
<evidence type="ECO:0000256" key="4">
    <source>
        <dbReference type="ARBA" id="ARBA00022777"/>
    </source>
</evidence>
<comment type="caution">
    <text evidence="7">Lacks conserved residue(s) required for the propagation of feature annotation.</text>
</comment>
<comment type="subcellular location">
    <subcellularLocation>
        <location evidence="7">Cytoplasm</location>
    </subcellularLocation>
</comment>
<comment type="subunit">
    <text evidence="7">Monomer.</text>
</comment>
<evidence type="ECO:0000256" key="1">
    <source>
        <dbReference type="ARBA" id="ARBA00022605"/>
    </source>
</evidence>
<feature type="binding site" evidence="7">
    <location>
        <position position="174"/>
    </location>
    <ligand>
        <name>substrate</name>
    </ligand>
</feature>
<comment type="similarity">
    <text evidence="7">Belongs to the shikimate kinase family.</text>
</comment>
<dbReference type="HAMAP" id="MF_00109">
    <property type="entry name" value="Shikimate_kinase"/>
    <property type="match status" value="1"/>
</dbReference>
<reference evidence="9" key="1">
    <citation type="submission" date="2020-01" db="EMBL/GenBank/DDBJ databases">
        <title>Sphingomonas sp. strain CSW-10.</title>
        <authorList>
            <person name="Chen W.-M."/>
        </authorList>
    </citation>
    <scope>NUCLEOTIDE SEQUENCE [LARGE SCALE GENOMIC DNA]</scope>
    <source>
        <strain evidence="9">FSY-8</strain>
    </source>
</reference>
<evidence type="ECO:0000313" key="9">
    <source>
        <dbReference type="Proteomes" id="UP000753724"/>
    </source>
</evidence>
<feature type="binding site" evidence="7">
    <location>
        <position position="117"/>
    </location>
    <ligand>
        <name>substrate</name>
    </ligand>
</feature>
<organism evidence="8 9">
    <name type="scientific">Novosphingobium ovatum</name>
    <dbReference type="NCBI Taxonomy" id="1908523"/>
    <lineage>
        <taxon>Bacteria</taxon>
        <taxon>Pseudomonadati</taxon>
        <taxon>Pseudomonadota</taxon>
        <taxon>Alphaproteobacteria</taxon>
        <taxon>Sphingomonadales</taxon>
        <taxon>Sphingomonadaceae</taxon>
        <taxon>Novosphingobium</taxon>
    </lineage>
</organism>
<comment type="catalytic activity">
    <reaction evidence="7">
        <text>shikimate + ATP = 3-phosphoshikimate + ADP + H(+)</text>
        <dbReference type="Rhea" id="RHEA:13121"/>
        <dbReference type="ChEBI" id="CHEBI:15378"/>
        <dbReference type="ChEBI" id="CHEBI:30616"/>
        <dbReference type="ChEBI" id="CHEBI:36208"/>
        <dbReference type="ChEBI" id="CHEBI:145989"/>
        <dbReference type="ChEBI" id="CHEBI:456216"/>
        <dbReference type="EC" id="2.7.1.71"/>
    </reaction>
</comment>
<keyword evidence="4 7" id="KW-0418">Kinase</keyword>
<protein>
    <recommendedName>
        <fullName evidence="7">Shikimate kinase</fullName>
        <shortName evidence="7">SK</shortName>
        <ecNumber evidence="7">2.7.1.71</ecNumber>
    </recommendedName>
</protein>
<sequence>MEHEQPNPELAAQADIIARIDRPIVLVGMMGVGKTSVGKRLAALLNAPFLDADDEIEKAARMSIPDIFATYGEAFFRDGERRVIARLLGEPAPALKELSLPPVSPAKGDVRVISTGGGAFINEETRALILRRGIAVWLDADLDTLVERTARKDNRPLLKQGNPREILANLKTTRAPFYAQAPIHVISGNTPHAKTLAKLLSAVGAWLDTQEPIA</sequence>
<dbReference type="NCBIfam" id="NF010552">
    <property type="entry name" value="PRK13946.1"/>
    <property type="match status" value="1"/>
</dbReference>
<keyword evidence="1 7" id="KW-0028">Amino-acid biosynthesis</keyword>
<dbReference type="InterPro" id="IPR031322">
    <property type="entry name" value="Shikimate/glucono_kinase"/>
</dbReference>
<dbReference type="InterPro" id="IPR000623">
    <property type="entry name" value="Shikimate_kinase/TSH1"/>
</dbReference>
<keyword evidence="2 7" id="KW-0808">Transferase</keyword>
<evidence type="ECO:0000256" key="5">
    <source>
        <dbReference type="ARBA" id="ARBA00022840"/>
    </source>
</evidence>
<keyword evidence="3 7" id="KW-0547">Nucleotide-binding</keyword>
<keyword evidence="9" id="KW-1185">Reference proteome</keyword>
<feature type="binding site" evidence="7">
    <location>
        <position position="77"/>
    </location>
    <ligand>
        <name>substrate</name>
    </ligand>
</feature>
<feature type="binding site" evidence="7">
    <location>
        <position position="155"/>
    </location>
    <ligand>
        <name>ATP</name>
        <dbReference type="ChEBI" id="CHEBI:30616"/>
    </ligand>
</feature>
<keyword evidence="7" id="KW-0963">Cytoplasm</keyword>
<dbReference type="EMBL" id="JAAAPO010000002">
    <property type="protein sequence ID" value="NBC35799.1"/>
    <property type="molecule type" value="Genomic_DNA"/>
</dbReference>
<evidence type="ECO:0000313" key="8">
    <source>
        <dbReference type="EMBL" id="NBC35799.1"/>
    </source>
</evidence>
<comment type="cofactor">
    <cofactor evidence="7">
        <name>Mg(2+)</name>
        <dbReference type="ChEBI" id="CHEBI:18420"/>
    </cofactor>
    <text evidence="7">Binds 1 Mg(2+) ion per subunit.</text>
</comment>
<keyword evidence="5 7" id="KW-0067">ATP-binding</keyword>
<dbReference type="RefSeq" id="WP_161717105.1">
    <property type="nucleotide sequence ID" value="NZ_JAAAPO010000002.1"/>
</dbReference>
<evidence type="ECO:0000256" key="3">
    <source>
        <dbReference type="ARBA" id="ARBA00022741"/>
    </source>
</evidence>
<dbReference type="PANTHER" id="PTHR21087:SF16">
    <property type="entry name" value="SHIKIMATE KINASE 1, CHLOROPLASTIC"/>
    <property type="match status" value="1"/>
</dbReference>
<dbReference type="EC" id="2.7.1.71" evidence="7"/>
<feature type="binding site" evidence="7">
    <location>
        <position position="35"/>
    </location>
    <ligand>
        <name>Mg(2+)</name>
        <dbReference type="ChEBI" id="CHEBI:18420"/>
    </ligand>
</feature>
<dbReference type="Proteomes" id="UP000753724">
    <property type="component" value="Unassembled WGS sequence"/>
</dbReference>
<comment type="pathway">
    <text evidence="7">Metabolic intermediate biosynthesis; chorismate biosynthesis; chorismate from D-erythrose 4-phosphate and phosphoenolpyruvate: step 5/7.</text>
</comment>
<comment type="function">
    <text evidence="7">Catalyzes the specific phosphorylation of the 3-hydroxyl group of shikimic acid using ATP as a cosubstrate.</text>
</comment>
<name>A0ABW9XBA4_9SPHN</name>
<evidence type="ECO:0000256" key="2">
    <source>
        <dbReference type="ARBA" id="ARBA00022679"/>
    </source>
</evidence>
<evidence type="ECO:0000256" key="7">
    <source>
        <dbReference type="HAMAP-Rule" id="MF_00109"/>
    </source>
</evidence>
<gene>
    <name evidence="7" type="primary">aroK</name>
    <name evidence="8" type="ORF">GTZ99_04420</name>
</gene>
<dbReference type="Gene3D" id="3.40.50.300">
    <property type="entry name" value="P-loop containing nucleotide triphosphate hydrolases"/>
    <property type="match status" value="1"/>
</dbReference>
<keyword evidence="6 7" id="KW-0057">Aromatic amino acid biosynthesis</keyword>
<dbReference type="PRINTS" id="PR01100">
    <property type="entry name" value="SHIKIMTKNASE"/>
</dbReference>
<dbReference type="InterPro" id="IPR027417">
    <property type="entry name" value="P-loop_NTPase"/>
</dbReference>
<dbReference type="Pfam" id="PF01202">
    <property type="entry name" value="SKI"/>
    <property type="match status" value="2"/>
</dbReference>
<dbReference type="CDD" id="cd00464">
    <property type="entry name" value="SK"/>
    <property type="match status" value="1"/>
</dbReference>
<evidence type="ECO:0000256" key="6">
    <source>
        <dbReference type="ARBA" id="ARBA00023141"/>
    </source>
</evidence>
<dbReference type="PANTHER" id="PTHR21087">
    <property type="entry name" value="SHIKIMATE KINASE"/>
    <property type="match status" value="1"/>
</dbReference>
<keyword evidence="7" id="KW-0479">Metal-binding</keyword>
<keyword evidence="7" id="KW-0460">Magnesium</keyword>
<dbReference type="SUPFAM" id="SSF52540">
    <property type="entry name" value="P-loop containing nucleoside triphosphate hydrolases"/>
    <property type="match status" value="1"/>
</dbReference>
<proteinExistence type="inferred from homology"/>
<feature type="binding site" evidence="7">
    <location>
        <begin position="31"/>
        <end position="36"/>
    </location>
    <ligand>
        <name>ATP</name>
        <dbReference type="ChEBI" id="CHEBI:30616"/>
    </ligand>
</feature>
<dbReference type="GO" id="GO:0004765">
    <property type="term" value="F:shikimate kinase activity"/>
    <property type="evidence" value="ECO:0007669"/>
    <property type="project" value="UniProtKB-EC"/>
</dbReference>
<accession>A0ABW9XBA4</accession>